<evidence type="ECO:0000256" key="1">
    <source>
        <dbReference type="ARBA" id="ARBA00022517"/>
    </source>
</evidence>
<dbReference type="EMBL" id="CP000743">
    <property type="protein sequence ID" value="ABR56079.1"/>
    <property type="molecule type" value="Genomic_DNA"/>
</dbReference>
<dbReference type="GO" id="GO:0004017">
    <property type="term" value="F:AMP kinase activity"/>
    <property type="evidence" value="ECO:0007669"/>
    <property type="project" value="InterPro"/>
</dbReference>
<dbReference type="Proteomes" id="UP000001106">
    <property type="component" value="Chromosome"/>
</dbReference>
<evidence type="ECO:0000256" key="5">
    <source>
        <dbReference type="ARBA" id="ARBA00022777"/>
    </source>
</evidence>
<dbReference type="KEGG" id="mae:Maeo_0493"/>
<dbReference type="AlphaFoldDB" id="A6UUA7"/>
<protein>
    <recommendedName>
        <fullName evidence="9">Adenylate kinase</fullName>
    </recommendedName>
</protein>
<dbReference type="SUPFAM" id="SSF52540">
    <property type="entry name" value="P-loop containing nucleoside triphosphate hydrolases"/>
    <property type="match status" value="1"/>
</dbReference>
<reference evidence="7" key="1">
    <citation type="submission" date="2007-06" db="EMBL/GenBank/DDBJ databases">
        <title>Complete sequence of Methanococcus aeolicus Nankai-3.</title>
        <authorList>
            <consortium name="US DOE Joint Genome Institute"/>
            <person name="Copeland A."/>
            <person name="Lucas S."/>
            <person name="Lapidus A."/>
            <person name="Barry K."/>
            <person name="Glavina del Rio T."/>
            <person name="Dalin E."/>
            <person name="Tice H."/>
            <person name="Pitluck S."/>
            <person name="Chain P."/>
            <person name="Malfatti S."/>
            <person name="Shin M."/>
            <person name="Vergez L."/>
            <person name="Schmutz J."/>
            <person name="Larimer F."/>
            <person name="Land M."/>
            <person name="Hauser L."/>
            <person name="Kyrpides N."/>
            <person name="Lykidis A."/>
            <person name="Sieprawska-Lupa M."/>
            <person name="Whitman W.B."/>
            <person name="Richardson P."/>
        </authorList>
    </citation>
    <scope>NUCLEOTIDE SEQUENCE [LARGE SCALE GENOMIC DNA]</scope>
    <source>
        <strain evidence="7">Nankai-3</strain>
    </source>
</reference>
<dbReference type="HOGENOM" id="CLU_079096_0_1_2"/>
<keyword evidence="2" id="KW-0698">rRNA processing</keyword>
<dbReference type="GeneID" id="5326438"/>
<dbReference type="PANTHER" id="PTHR12595">
    <property type="entry name" value="POS9-ACTIVATING FACTOR FAP7-RELATED"/>
    <property type="match status" value="1"/>
</dbReference>
<evidence type="ECO:0000313" key="8">
    <source>
        <dbReference type="Proteomes" id="UP000001106"/>
    </source>
</evidence>
<keyword evidence="8" id="KW-1185">Reference proteome</keyword>
<sequence length="165" mass="19175">MVDELNKNNKNSPSYNYIDITQIVKDNNLYIEKDISMDSFVVDFSELRKYLKKEYTNNSNIVLDGHVSHLLDADYTIVLRCNPEIILERLKNRKYSSNKIKENIEAECLDVCLIESLDNSPKVYEIDTTNGAPIDIVNEIINAIENNLVKKGVVDWLNDYFYMLK</sequence>
<proteinExistence type="predicted"/>
<evidence type="ECO:0000256" key="2">
    <source>
        <dbReference type="ARBA" id="ARBA00022552"/>
    </source>
</evidence>
<keyword evidence="6" id="KW-0067">ATP-binding</keyword>
<gene>
    <name evidence="7" type="ordered locus">Maeo_0493</name>
</gene>
<evidence type="ECO:0000256" key="6">
    <source>
        <dbReference type="ARBA" id="ARBA00022840"/>
    </source>
</evidence>
<dbReference type="Gene3D" id="3.40.50.300">
    <property type="entry name" value="P-loop containing nucleotide triphosphate hydrolases"/>
    <property type="match status" value="1"/>
</dbReference>
<dbReference type="eggNOG" id="arCOG01038">
    <property type="taxonomic scope" value="Archaea"/>
</dbReference>
<keyword evidence="5" id="KW-0418">Kinase</keyword>
<dbReference type="GO" id="GO:0006364">
    <property type="term" value="P:rRNA processing"/>
    <property type="evidence" value="ECO:0007669"/>
    <property type="project" value="UniProtKB-KW"/>
</dbReference>
<evidence type="ECO:0000313" key="7">
    <source>
        <dbReference type="EMBL" id="ABR56079.1"/>
    </source>
</evidence>
<name>A6UUA7_META3</name>
<evidence type="ECO:0008006" key="9">
    <source>
        <dbReference type="Google" id="ProtNLM"/>
    </source>
</evidence>
<dbReference type="RefSeq" id="WP_011973211.1">
    <property type="nucleotide sequence ID" value="NC_009635.1"/>
</dbReference>
<dbReference type="GO" id="GO:0016887">
    <property type="term" value="F:ATP hydrolysis activity"/>
    <property type="evidence" value="ECO:0007669"/>
    <property type="project" value="InterPro"/>
</dbReference>
<keyword evidence="4" id="KW-0547">Nucleotide-binding</keyword>
<dbReference type="Pfam" id="PF13238">
    <property type="entry name" value="AAA_18"/>
    <property type="match status" value="1"/>
</dbReference>
<dbReference type="NCBIfam" id="NF003012">
    <property type="entry name" value="PRK03839.1"/>
    <property type="match status" value="1"/>
</dbReference>
<dbReference type="GO" id="GO:0005524">
    <property type="term" value="F:ATP binding"/>
    <property type="evidence" value="ECO:0007669"/>
    <property type="project" value="UniProtKB-KW"/>
</dbReference>
<dbReference type="STRING" id="419665.Maeo_0493"/>
<evidence type="ECO:0000256" key="4">
    <source>
        <dbReference type="ARBA" id="ARBA00022741"/>
    </source>
</evidence>
<dbReference type="InterPro" id="IPR020618">
    <property type="entry name" value="Adenyl_kinase_AK6"/>
</dbReference>
<dbReference type="PANTHER" id="PTHR12595:SF0">
    <property type="entry name" value="ADENYLATE KINASE ISOENZYME 6"/>
    <property type="match status" value="1"/>
</dbReference>
<accession>A6UUA7</accession>
<keyword evidence="1" id="KW-0690">Ribosome biogenesis</keyword>
<organism evidence="7 8">
    <name type="scientific">Methanococcus aeolicus (strain ATCC BAA-1280 / DSM 17508 / OCM 812 / Nankai-3)</name>
    <dbReference type="NCBI Taxonomy" id="419665"/>
    <lineage>
        <taxon>Archaea</taxon>
        <taxon>Methanobacteriati</taxon>
        <taxon>Methanobacteriota</taxon>
        <taxon>Methanomada group</taxon>
        <taxon>Methanococci</taxon>
        <taxon>Methanococcales</taxon>
        <taxon>Methanococcaceae</taxon>
        <taxon>Methanococcus</taxon>
    </lineage>
</organism>
<dbReference type="InterPro" id="IPR027417">
    <property type="entry name" value="P-loop_NTPase"/>
</dbReference>
<evidence type="ECO:0000256" key="3">
    <source>
        <dbReference type="ARBA" id="ARBA00022679"/>
    </source>
</evidence>
<keyword evidence="3" id="KW-0808">Transferase</keyword>